<reference evidence="1" key="1">
    <citation type="submission" date="2025-08" db="UniProtKB">
        <authorList>
            <consortium name="Ensembl"/>
        </authorList>
    </citation>
    <scope>IDENTIFICATION</scope>
</reference>
<organism evidence="1 2">
    <name type="scientific">Cyprinodon variegatus</name>
    <name type="common">Sheepshead minnow</name>
    <dbReference type="NCBI Taxonomy" id="28743"/>
    <lineage>
        <taxon>Eukaryota</taxon>
        <taxon>Metazoa</taxon>
        <taxon>Chordata</taxon>
        <taxon>Craniata</taxon>
        <taxon>Vertebrata</taxon>
        <taxon>Euteleostomi</taxon>
        <taxon>Actinopterygii</taxon>
        <taxon>Neopterygii</taxon>
        <taxon>Teleostei</taxon>
        <taxon>Neoteleostei</taxon>
        <taxon>Acanthomorphata</taxon>
        <taxon>Ovalentaria</taxon>
        <taxon>Atherinomorphae</taxon>
        <taxon>Cyprinodontiformes</taxon>
        <taxon>Cyprinodontidae</taxon>
        <taxon>Cyprinodon</taxon>
    </lineage>
</organism>
<dbReference type="Proteomes" id="UP000265020">
    <property type="component" value="Unassembled WGS sequence"/>
</dbReference>
<evidence type="ECO:0000313" key="1">
    <source>
        <dbReference type="Ensembl" id="ENSCVAP00000008958.1"/>
    </source>
</evidence>
<name>A0A3Q2CTH5_CYPVA</name>
<dbReference type="AlphaFoldDB" id="A0A3Q2CTH5"/>
<proteinExistence type="predicted"/>
<sequence>MKVLVVLFLIFLTGLRILISLCLKKNKICFVSVSCSKLISQSIEILHKFFQLVYAHIVYWCNELFHRFCHEVDHFQHRVEYYLHLLSDETDHHTKELAERIRCMLDDLKKSVAEYIKVLDYKGLKVDLDKKYKNLCDEVQTCFKHHRCEDRRGHKKECDIKKKVEKDLEDFKITLRFLCYTFEIKLMETSKQINKKVTHPEKKHCHKLDKNSPALSGDLKTLWEQWKHLN</sequence>
<evidence type="ECO:0000313" key="2">
    <source>
        <dbReference type="Proteomes" id="UP000265020"/>
    </source>
</evidence>
<dbReference type="Ensembl" id="ENSCVAT00000000757.1">
    <property type="protein sequence ID" value="ENSCVAP00000008958.1"/>
    <property type="gene ID" value="ENSCVAG00000010844.1"/>
</dbReference>
<dbReference type="GeneTree" id="ENSGT00940000177483"/>
<protein>
    <submittedName>
        <fullName evidence="1">Uncharacterized protein</fullName>
    </submittedName>
</protein>
<dbReference type="STRING" id="28743.ENSCVAP00000008958"/>
<accession>A0A3Q2CTH5</accession>
<reference evidence="1" key="2">
    <citation type="submission" date="2025-09" db="UniProtKB">
        <authorList>
            <consortium name="Ensembl"/>
        </authorList>
    </citation>
    <scope>IDENTIFICATION</scope>
</reference>
<keyword evidence="2" id="KW-1185">Reference proteome</keyword>